<protein>
    <recommendedName>
        <fullName evidence="3">Histidine kinase</fullName>
    </recommendedName>
</protein>
<proteinExistence type="predicted"/>
<dbReference type="Proteomes" id="UP001157125">
    <property type="component" value="Unassembled WGS sequence"/>
</dbReference>
<keyword evidence="2" id="KW-1185">Reference proteome</keyword>
<gene>
    <name evidence="1" type="ORF">GCM10025876_16750</name>
</gene>
<reference evidence="2" key="1">
    <citation type="journal article" date="2019" name="Int. J. Syst. Evol. Microbiol.">
        <title>The Global Catalogue of Microorganisms (GCM) 10K type strain sequencing project: providing services to taxonomists for standard genome sequencing and annotation.</title>
        <authorList>
            <consortium name="The Broad Institute Genomics Platform"/>
            <consortium name="The Broad Institute Genome Sequencing Center for Infectious Disease"/>
            <person name="Wu L."/>
            <person name="Ma J."/>
        </authorList>
    </citation>
    <scope>NUCLEOTIDE SEQUENCE [LARGE SCALE GENOMIC DNA]</scope>
    <source>
        <strain evidence="2">NBRC 112299</strain>
    </source>
</reference>
<dbReference type="EMBL" id="BSUN01000001">
    <property type="protein sequence ID" value="GMA35471.1"/>
    <property type="molecule type" value="Genomic_DNA"/>
</dbReference>
<evidence type="ECO:0008006" key="3">
    <source>
        <dbReference type="Google" id="ProtNLM"/>
    </source>
</evidence>
<comment type="caution">
    <text evidence="1">The sequence shown here is derived from an EMBL/GenBank/DDBJ whole genome shotgun (WGS) entry which is preliminary data.</text>
</comment>
<name>A0ABQ6ICQ0_9MICO</name>
<sequence length="179" mass="18980">MRARLSATADRIAALRERAVASAAETAAADAGLEIRRTRAAELATLAVPLLERIRRGGPFADDERAEFARAEARLRDGVRGRSLALPEVVEAVEAARMRGVQVTILDDRGAPIDDGEALGRMVQAIVEVLAAACTGSVTVRLLPAGRDTALSLRRATDDEVERLSLGQDGYPLTTPPTG</sequence>
<organism evidence="1 2">
    <name type="scientific">Demequina litorisediminis</name>
    <dbReference type="NCBI Taxonomy" id="1849022"/>
    <lineage>
        <taxon>Bacteria</taxon>
        <taxon>Bacillati</taxon>
        <taxon>Actinomycetota</taxon>
        <taxon>Actinomycetes</taxon>
        <taxon>Micrococcales</taxon>
        <taxon>Demequinaceae</taxon>
        <taxon>Demequina</taxon>
    </lineage>
</organism>
<evidence type="ECO:0000313" key="1">
    <source>
        <dbReference type="EMBL" id="GMA35471.1"/>
    </source>
</evidence>
<accession>A0ABQ6ICQ0</accession>
<evidence type="ECO:0000313" key="2">
    <source>
        <dbReference type="Proteomes" id="UP001157125"/>
    </source>
</evidence>